<dbReference type="Pfam" id="PF05016">
    <property type="entry name" value="ParE_toxin"/>
    <property type="match status" value="1"/>
</dbReference>
<evidence type="ECO:0000313" key="5">
    <source>
        <dbReference type="Proteomes" id="UP000183656"/>
    </source>
</evidence>
<name>A0A1I7KEW5_9BURK</name>
<reference evidence="4 5" key="1">
    <citation type="submission" date="2016-10" db="EMBL/GenBank/DDBJ databases">
        <authorList>
            <person name="de Groot N.N."/>
        </authorList>
    </citation>
    <scope>NUCLEOTIDE SEQUENCE [LARGE SCALE GENOMIC DNA]</scope>
    <source>
        <strain evidence="4 5">R-24608</strain>
    </source>
</reference>
<dbReference type="PANTHER" id="PTHR33755">
    <property type="entry name" value="TOXIN PARE1-RELATED"/>
    <property type="match status" value="1"/>
</dbReference>
<dbReference type="InterPro" id="IPR007712">
    <property type="entry name" value="RelE/ParE_toxin"/>
</dbReference>
<dbReference type="PANTHER" id="PTHR33755:SF8">
    <property type="entry name" value="TOXIN PARE2"/>
    <property type="match status" value="1"/>
</dbReference>
<proteinExistence type="inferred from homology"/>
<dbReference type="STRING" id="343013.SAMN04489707_104820"/>
<protein>
    <submittedName>
        <fullName evidence="4">Toxin ParE1/3/4</fullName>
    </submittedName>
</protein>
<dbReference type="Proteomes" id="UP000183656">
    <property type="component" value="Unassembled WGS sequence"/>
</dbReference>
<keyword evidence="5" id="KW-1185">Reference proteome</keyword>
<dbReference type="InterPro" id="IPR051803">
    <property type="entry name" value="TA_system_RelE-like_toxin"/>
</dbReference>
<feature type="region of interest" description="Disordered" evidence="3">
    <location>
        <begin position="1"/>
        <end position="20"/>
    </location>
</feature>
<dbReference type="EMBL" id="FPBX01000048">
    <property type="protein sequence ID" value="SFU95915.1"/>
    <property type="molecule type" value="Genomic_DNA"/>
</dbReference>
<evidence type="ECO:0000256" key="1">
    <source>
        <dbReference type="ARBA" id="ARBA00006226"/>
    </source>
</evidence>
<evidence type="ECO:0000256" key="3">
    <source>
        <dbReference type="SAM" id="MobiDB-lite"/>
    </source>
</evidence>
<organism evidence="4 5">
    <name type="scientific">Paenacidovorax caeni</name>
    <dbReference type="NCBI Taxonomy" id="343013"/>
    <lineage>
        <taxon>Bacteria</taxon>
        <taxon>Pseudomonadati</taxon>
        <taxon>Pseudomonadota</taxon>
        <taxon>Betaproteobacteria</taxon>
        <taxon>Burkholderiales</taxon>
        <taxon>Comamonadaceae</taxon>
        <taxon>Paenacidovorax</taxon>
    </lineage>
</organism>
<evidence type="ECO:0000256" key="2">
    <source>
        <dbReference type="ARBA" id="ARBA00022649"/>
    </source>
</evidence>
<comment type="similarity">
    <text evidence="1">Belongs to the RelE toxin family.</text>
</comment>
<keyword evidence="2" id="KW-1277">Toxin-antitoxin system</keyword>
<dbReference type="AlphaFoldDB" id="A0A1I7KEW5"/>
<gene>
    <name evidence="4" type="ORF">SAMN04489707_104820</name>
</gene>
<accession>A0A1I7KEW5</accession>
<dbReference type="InterPro" id="IPR035093">
    <property type="entry name" value="RelE/ParE_toxin_dom_sf"/>
</dbReference>
<evidence type="ECO:0000313" key="4">
    <source>
        <dbReference type="EMBL" id="SFU95915.1"/>
    </source>
</evidence>
<sequence length="120" mass="13923">MCARQPNQRHDVKRKPVVPREQVTRDVDEAVAYYLNEANEAVALGFIDALEKAYGHIARHPATGSPRYAHELNLPGLRAWPLTRYPYLVCYVERPDHIDVWRVLHGQRDIPAWMREPDVV</sequence>
<dbReference type="Gene3D" id="3.30.2310.20">
    <property type="entry name" value="RelE-like"/>
    <property type="match status" value="1"/>
</dbReference>